<evidence type="ECO:0000256" key="3">
    <source>
        <dbReference type="ARBA" id="ARBA00022578"/>
    </source>
</evidence>
<reference evidence="8 9" key="1">
    <citation type="submission" date="2012-01" db="EMBL/GenBank/DDBJ databases">
        <title>The Genome Sequence of Megamonas funiformis YIT 11815.</title>
        <authorList>
            <consortium name="The Broad Institute Genome Sequencing Platform"/>
            <person name="Earl A."/>
            <person name="Ward D."/>
            <person name="Feldgarden M."/>
            <person name="Gevers D."/>
            <person name="Morotomi M."/>
            <person name="Young S.K."/>
            <person name="Zeng Q."/>
            <person name="Gargeya S."/>
            <person name="Fitzgerald M."/>
            <person name="Haas B."/>
            <person name="Abouelleil A."/>
            <person name="Alvarado L."/>
            <person name="Arachchi H.M."/>
            <person name="Berlin A."/>
            <person name="Chapman S.B."/>
            <person name="Gearin G."/>
            <person name="Goldberg J."/>
            <person name="Griggs A."/>
            <person name="Gujja S."/>
            <person name="Hansen M."/>
            <person name="Heiman D."/>
            <person name="Howarth C."/>
            <person name="Larimer J."/>
            <person name="Lui A."/>
            <person name="MacDonald P.J.P."/>
            <person name="McCowen C."/>
            <person name="Montmayeur A."/>
            <person name="Murphy C."/>
            <person name="Neiman D."/>
            <person name="Pearson M."/>
            <person name="Priest M."/>
            <person name="Roberts A."/>
            <person name="Saif S."/>
            <person name="Shea T."/>
            <person name="Sisk P."/>
            <person name="Stolte C."/>
            <person name="Sykes S."/>
            <person name="Wortman J."/>
            <person name="Nusbaum C."/>
            <person name="Birren B."/>
        </authorList>
    </citation>
    <scope>NUCLEOTIDE SEQUENCE [LARGE SCALE GENOMIC DNA]</scope>
    <source>
        <strain evidence="8 9">YIT 11815</strain>
    </source>
</reference>
<organism evidence="8 9">
    <name type="scientific">Megamonas funiformis YIT 11815</name>
    <dbReference type="NCBI Taxonomy" id="742816"/>
    <lineage>
        <taxon>Bacteria</taxon>
        <taxon>Bacillati</taxon>
        <taxon>Bacillota</taxon>
        <taxon>Negativicutes</taxon>
        <taxon>Selenomonadales</taxon>
        <taxon>Selenomonadaceae</taxon>
        <taxon>Megamonas</taxon>
    </lineage>
</organism>
<dbReference type="PANTHER" id="PTHR30405">
    <property type="entry name" value="TRANSPOSASE"/>
    <property type="match status" value="1"/>
</dbReference>
<feature type="non-terminal residue" evidence="8">
    <location>
        <position position="1"/>
    </location>
</feature>
<feature type="domain" description="Cas12f1-like TNB" evidence="7">
    <location>
        <begin position="79"/>
        <end position="147"/>
    </location>
</feature>
<dbReference type="InterPro" id="IPR010095">
    <property type="entry name" value="Cas12f1-like_TNB"/>
</dbReference>
<dbReference type="Pfam" id="PF01385">
    <property type="entry name" value="OrfB_IS605"/>
    <property type="match status" value="1"/>
</dbReference>
<dbReference type="InterPro" id="IPR001959">
    <property type="entry name" value="Transposase"/>
</dbReference>
<evidence type="ECO:0000259" key="6">
    <source>
        <dbReference type="Pfam" id="PF01385"/>
    </source>
</evidence>
<name>A0ABN0EI45_9FIRM</name>
<evidence type="ECO:0000256" key="1">
    <source>
        <dbReference type="ARBA" id="ARBA00008761"/>
    </source>
</evidence>
<evidence type="ECO:0000256" key="5">
    <source>
        <dbReference type="ARBA" id="ARBA00023172"/>
    </source>
</evidence>
<dbReference type="Pfam" id="PF07282">
    <property type="entry name" value="Cas12f1-like_TNB"/>
    <property type="match status" value="1"/>
</dbReference>
<evidence type="ECO:0000256" key="4">
    <source>
        <dbReference type="ARBA" id="ARBA00023125"/>
    </source>
</evidence>
<evidence type="ECO:0000313" key="9">
    <source>
        <dbReference type="Proteomes" id="UP000005963"/>
    </source>
</evidence>
<evidence type="ECO:0000313" key="8">
    <source>
        <dbReference type="EMBL" id="EHR36919.1"/>
    </source>
</evidence>
<accession>A0ABN0EI45</accession>
<dbReference type="NCBIfam" id="NF040570">
    <property type="entry name" value="guided_TnpB"/>
    <property type="match status" value="1"/>
</dbReference>
<comment type="similarity">
    <text evidence="1">In the C-terminal section; belongs to the transposase 35 family.</text>
</comment>
<keyword evidence="4" id="KW-0238">DNA-binding</keyword>
<proteinExistence type="inferred from homology"/>
<evidence type="ECO:0000256" key="2">
    <source>
        <dbReference type="ARBA" id="ARBA00011044"/>
    </source>
</evidence>
<dbReference type="EMBL" id="ADMB01000062">
    <property type="protein sequence ID" value="EHR36919.1"/>
    <property type="molecule type" value="Genomic_DNA"/>
</dbReference>
<dbReference type="RefSeq" id="WP_008538676.1">
    <property type="nucleotide sequence ID" value="NZ_JH601090.1"/>
</dbReference>
<gene>
    <name evidence="8" type="ORF">HMPREF9454_01359</name>
</gene>
<protein>
    <submittedName>
        <fullName evidence="8">IS605 OrfB family transposase</fullName>
    </submittedName>
</protein>
<dbReference type="InterPro" id="IPR051399">
    <property type="entry name" value="RNA-guided_DNA_endo/Transpos"/>
</dbReference>
<comment type="similarity">
    <text evidence="2">In the N-terminal section; belongs to the transposase 2 family.</text>
</comment>
<sequence length="159" mass="18485">NDIKKANRILSRKKKGSNHRRLAKIALARLHKKISNQRKDFHFKLANKICSEYALICIEDLNIKGMQKRWGRKISDYGFSEFIKILEYKAREIGSIVQKVDRYYPSSQICHVCGTKNPETKNLAVREWICAKCKTTHDRDRNAAINIWKVGASTFFGEI</sequence>
<keyword evidence="5" id="KW-0233">DNA recombination</keyword>
<evidence type="ECO:0000259" key="7">
    <source>
        <dbReference type="Pfam" id="PF07282"/>
    </source>
</evidence>
<keyword evidence="3" id="KW-0815">Transposition</keyword>
<comment type="caution">
    <text evidence="8">The sequence shown here is derived from an EMBL/GenBank/DDBJ whole genome shotgun (WGS) entry which is preliminary data.</text>
</comment>
<keyword evidence="9" id="KW-1185">Reference proteome</keyword>
<dbReference type="PANTHER" id="PTHR30405:SF25">
    <property type="entry name" value="RNA-GUIDED DNA ENDONUCLEASE INSQ-RELATED"/>
    <property type="match status" value="1"/>
</dbReference>
<feature type="domain" description="Probable transposase IS891/IS1136/IS1341" evidence="6">
    <location>
        <begin position="3"/>
        <end position="68"/>
    </location>
</feature>
<dbReference type="NCBIfam" id="TIGR01766">
    <property type="entry name" value="IS200/IS605 family accessory protein TnpB-like domain"/>
    <property type="match status" value="1"/>
</dbReference>
<dbReference type="Proteomes" id="UP000005963">
    <property type="component" value="Unassembled WGS sequence"/>
</dbReference>